<dbReference type="SMART" id="SM00303">
    <property type="entry name" value="GPS"/>
    <property type="match status" value="1"/>
</dbReference>
<evidence type="ECO:0000256" key="1">
    <source>
        <dbReference type="ARBA" id="ARBA00004141"/>
    </source>
</evidence>
<dbReference type="Gene3D" id="1.20.1070.10">
    <property type="entry name" value="Rhodopsin 7-helix transmembrane proteins"/>
    <property type="match status" value="1"/>
</dbReference>
<dbReference type="STRING" id="299467.A0A443SCR4"/>
<feature type="transmembrane region" description="Helical" evidence="6">
    <location>
        <begin position="536"/>
        <end position="568"/>
    </location>
</feature>
<organism evidence="9 10">
    <name type="scientific">Leptotrombidium deliense</name>
    <dbReference type="NCBI Taxonomy" id="299467"/>
    <lineage>
        <taxon>Eukaryota</taxon>
        <taxon>Metazoa</taxon>
        <taxon>Ecdysozoa</taxon>
        <taxon>Arthropoda</taxon>
        <taxon>Chelicerata</taxon>
        <taxon>Arachnida</taxon>
        <taxon>Acari</taxon>
        <taxon>Acariformes</taxon>
        <taxon>Trombidiformes</taxon>
        <taxon>Prostigmata</taxon>
        <taxon>Anystina</taxon>
        <taxon>Parasitengona</taxon>
        <taxon>Trombiculoidea</taxon>
        <taxon>Trombiculidae</taxon>
        <taxon>Leptotrombidium</taxon>
    </lineage>
</organism>
<feature type="domain" description="GAIN-B" evidence="7">
    <location>
        <begin position="223"/>
        <end position="369"/>
    </location>
</feature>
<dbReference type="Proteomes" id="UP000288716">
    <property type="component" value="Unassembled WGS sequence"/>
</dbReference>
<dbReference type="InterPro" id="IPR057244">
    <property type="entry name" value="GAIN_B"/>
</dbReference>
<dbReference type="OrthoDB" id="1100386at2759"/>
<keyword evidence="10" id="KW-1185">Reference proteome</keyword>
<accession>A0A443SCR4</accession>
<dbReference type="Pfam" id="PF01825">
    <property type="entry name" value="GPS"/>
    <property type="match status" value="1"/>
</dbReference>
<keyword evidence="5" id="KW-1015">Disulfide bond</keyword>
<dbReference type="GO" id="GO:0007166">
    <property type="term" value="P:cell surface receptor signaling pathway"/>
    <property type="evidence" value="ECO:0007669"/>
    <property type="project" value="InterPro"/>
</dbReference>
<keyword evidence="4 6" id="KW-0472">Membrane</keyword>
<evidence type="ECO:0000256" key="6">
    <source>
        <dbReference type="SAM" id="Phobius"/>
    </source>
</evidence>
<gene>
    <name evidence="9" type="ORF">B4U80_04101</name>
</gene>
<evidence type="ECO:0000256" key="2">
    <source>
        <dbReference type="ARBA" id="ARBA00022692"/>
    </source>
</evidence>
<dbReference type="AlphaFoldDB" id="A0A443SCR4"/>
<comment type="subcellular location">
    <subcellularLocation>
        <location evidence="1">Membrane</location>
        <topology evidence="1">Multi-pass membrane protein</topology>
    </subcellularLocation>
</comment>
<dbReference type="InterPro" id="IPR046338">
    <property type="entry name" value="GAIN_dom_sf"/>
</dbReference>
<evidence type="ECO:0000313" key="9">
    <source>
        <dbReference type="EMBL" id="RWS25336.1"/>
    </source>
</evidence>
<dbReference type="GO" id="GO:0005886">
    <property type="term" value="C:plasma membrane"/>
    <property type="evidence" value="ECO:0007669"/>
    <property type="project" value="TreeGrafter"/>
</dbReference>
<keyword evidence="9" id="KW-0675">Receptor</keyword>
<keyword evidence="3 6" id="KW-1133">Transmembrane helix</keyword>
<evidence type="ECO:0000259" key="7">
    <source>
        <dbReference type="PROSITE" id="PS50221"/>
    </source>
</evidence>
<dbReference type="InterPro" id="IPR000832">
    <property type="entry name" value="GPCR_2_secretin-like"/>
</dbReference>
<feature type="transmembrane region" description="Helical" evidence="6">
    <location>
        <begin position="453"/>
        <end position="476"/>
    </location>
</feature>
<feature type="transmembrane region" description="Helical" evidence="6">
    <location>
        <begin position="420"/>
        <end position="441"/>
    </location>
</feature>
<reference evidence="9 10" key="1">
    <citation type="journal article" date="2018" name="Gigascience">
        <title>Genomes of trombidid mites reveal novel predicted allergens and laterally-transferred genes associated with secondary metabolism.</title>
        <authorList>
            <person name="Dong X."/>
            <person name="Chaisiri K."/>
            <person name="Xia D."/>
            <person name="Armstrong S.D."/>
            <person name="Fang Y."/>
            <person name="Donnelly M.J."/>
            <person name="Kadowaki T."/>
            <person name="McGarry J.W."/>
            <person name="Darby A.C."/>
            <person name="Makepeace B.L."/>
        </authorList>
    </citation>
    <scope>NUCLEOTIDE SEQUENCE [LARGE SCALE GENOMIC DNA]</scope>
    <source>
        <strain evidence="9">UoL-UT</strain>
    </source>
</reference>
<protein>
    <submittedName>
        <fullName evidence="9">7 transmembrane receptor (Secretin family)-like protein 2</fullName>
    </submittedName>
</protein>
<dbReference type="EMBL" id="NCKV01003816">
    <property type="protein sequence ID" value="RWS25336.1"/>
    <property type="molecule type" value="Genomic_DNA"/>
</dbReference>
<feature type="transmembrane region" description="Helical" evidence="6">
    <location>
        <begin position="488"/>
        <end position="513"/>
    </location>
</feature>
<evidence type="ECO:0000256" key="4">
    <source>
        <dbReference type="ARBA" id="ARBA00023136"/>
    </source>
</evidence>
<keyword evidence="2 6" id="KW-0812">Transmembrane</keyword>
<dbReference type="Pfam" id="PF00002">
    <property type="entry name" value="7tm_2"/>
    <property type="match status" value="1"/>
</dbReference>
<dbReference type="PANTHER" id="PTHR12011">
    <property type="entry name" value="ADHESION G-PROTEIN COUPLED RECEPTOR"/>
    <property type="match status" value="1"/>
</dbReference>
<dbReference type="VEuPathDB" id="VectorBase:LDEU006704"/>
<proteinExistence type="predicted"/>
<dbReference type="InterPro" id="IPR017981">
    <property type="entry name" value="GPCR_2-like_7TM"/>
</dbReference>
<dbReference type="InterPro" id="IPR000203">
    <property type="entry name" value="GPS"/>
</dbReference>
<dbReference type="PANTHER" id="PTHR12011:SF347">
    <property type="entry name" value="FI21270P1-RELATED"/>
    <property type="match status" value="1"/>
</dbReference>
<dbReference type="Gene3D" id="2.60.220.50">
    <property type="match status" value="1"/>
</dbReference>
<evidence type="ECO:0000259" key="8">
    <source>
        <dbReference type="PROSITE" id="PS50261"/>
    </source>
</evidence>
<dbReference type="PROSITE" id="PS50261">
    <property type="entry name" value="G_PROTEIN_RECEP_F2_4"/>
    <property type="match status" value="1"/>
</dbReference>
<comment type="caution">
    <text evidence="9">The sequence shown here is derived from an EMBL/GenBank/DDBJ whole genome shotgun (WGS) entry which is preliminary data.</text>
</comment>
<feature type="transmembrane region" description="Helical" evidence="6">
    <location>
        <begin position="377"/>
        <end position="399"/>
    </location>
</feature>
<sequence length="602" mass="68143">MNDDIHIIPLYNCQQKSESRQINQNEYLSCLSKHVTRRQIQIPRQLIPTQIHQIIPTIPSISEPFSIPTIPLTSNVTLPDLHITKNITDKLGLPSPETTINELIHLKKTQVLKVFEAVRNSTLSLITPEVQQEIGEIYFDALVNGTFVHLINNSVNLGNIFGDNGWPLIKNKQRKNFASQILKKTENAMNQLSCLVRYTNSSIAVHRTNLDAEAFAFDGYIKKEFQFPSEHSNIAKGNKISFSAEIELQQMNVNREQCFHKFTGYGLVIENISEMLVDNDQFEINSALIGFSFGKEDVVLLNNTKVWVQLKHLKSKPRGDVSKCVFWNYTIEEWSSNGCTVIYTSKTKTVCECNHLTNFAVLLDISGRELPSETKTILSLTCAAISSASLFATIIVLYLTEEQNTSILVKPSEIARRKKITITMNLCLVLLLLNLVVSFGLQMTENAVICQSISMFLFYIISCCFLWMLLEGVIAYQMITTNLPKTGYVGSFFLYIVGYGISMVWFAVALAVFGPTGFYNSELICWISQNPDKLKMLVLLIPLIIICAANLIVIGKSGFFIFLFEIALNNERRRKINKLFQHRSQNMQIDLSENELSNKLSS</sequence>
<evidence type="ECO:0000256" key="3">
    <source>
        <dbReference type="ARBA" id="ARBA00022989"/>
    </source>
</evidence>
<name>A0A443SCR4_9ACAR</name>
<evidence type="ECO:0000256" key="5">
    <source>
        <dbReference type="ARBA" id="ARBA00023157"/>
    </source>
</evidence>
<dbReference type="PROSITE" id="PS50221">
    <property type="entry name" value="GAIN_B"/>
    <property type="match status" value="1"/>
</dbReference>
<feature type="domain" description="G-protein coupled receptors family 2 profile 2" evidence="8">
    <location>
        <begin position="375"/>
        <end position="554"/>
    </location>
</feature>
<dbReference type="GO" id="GO:0004930">
    <property type="term" value="F:G protein-coupled receptor activity"/>
    <property type="evidence" value="ECO:0007669"/>
    <property type="project" value="InterPro"/>
</dbReference>
<evidence type="ECO:0000313" key="10">
    <source>
        <dbReference type="Proteomes" id="UP000288716"/>
    </source>
</evidence>